<dbReference type="Proteomes" id="UP000830925">
    <property type="component" value="Chromosome"/>
</dbReference>
<name>A0AAE9HBB2_ALCFA</name>
<dbReference type="EMBL" id="CP095873">
    <property type="protein sequence ID" value="UPL23289.1"/>
    <property type="molecule type" value="Genomic_DNA"/>
</dbReference>
<dbReference type="AlphaFoldDB" id="A0AAE9HBB2"/>
<sequence>MTNQAQNSPIILHECTVLGAPGFPFLPGDSVNLVFEGDTVSCNSATRTIPFSLIEVADLSVNGPGTVVSGGGFIGGGFDVDGALTGMAIAGVLNALTSKKTTQTFIVLTTNFGELHLHYSLMEPAALRIFLGGIFVRLRFLNTQWRHERARVIEDQLISGTISDAEAETFKARLLSSPNWPDPALEAEQARRENKRLADLGPKGTCPNCDQIIPLLSETCPHCRANFGEYASWSVIPLKA</sequence>
<gene>
    <name evidence="1" type="ORF">MXF72_09485</name>
</gene>
<protein>
    <submittedName>
        <fullName evidence="1">Zinc ribbon domain-containing protein</fullName>
    </submittedName>
</protein>
<evidence type="ECO:0000313" key="1">
    <source>
        <dbReference type="EMBL" id="UPL23289.1"/>
    </source>
</evidence>
<accession>A0AAE9HBB2</accession>
<dbReference type="RefSeq" id="WP_009454248.1">
    <property type="nucleotide sequence ID" value="NZ_CP095873.1"/>
</dbReference>
<proteinExistence type="predicted"/>
<reference evidence="1" key="1">
    <citation type="submission" date="2022-04" db="EMBL/GenBank/DDBJ databases">
        <title>Genomic mining of Alcaligenes faecalis D334 producing ectoin and derivatives.</title>
        <authorList>
            <person name="Doan V.T."/>
            <person name="Quach N.T."/>
            <person name="Vu T.-H.-N."/>
            <person name="Phi Q.-T."/>
        </authorList>
    </citation>
    <scope>NUCLEOTIDE SEQUENCE</scope>
    <source>
        <strain evidence="1">D334</strain>
    </source>
</reference>
<evidence type="ECO:0000313" key="2">
    <source>
        <dbReference type="Proteomes" id="UP000830925"/>
    </source>
</evidence>
<organism evidence="1 2">
    <name type="scientific">Alcaligenes faecalis</name>
    <dbReference type="NCBI Taxonomy" id="511"/>
    <lineage>
        <taxon>Bacteria</taxon>
        <taxon>Pseudomonadati</taxon>
        <taxon>Pseudomonadota</taxon>
        <taxon>Betaproteobacteria</taxon>
        <taxon>Burkholderiales</taxon>
        <taxon>Alcaligenaceae</taxon>
        <taxon>Alcaligenes</taxon>
    </lineage>
</organism>